<evidence type="ECO:0000313" key="3">
    <source>
        <dbReference type="EMBL" id="SPD87146.1"/>
    </source>
</evidence>
<dbReference type="Pfam" id="PF18726">
    <property type="entry name" value="HEPN_SAV_6107"/>
    <property type="match status" value="1"/>
</dbReference>
<organism evidence="3 4">
    <name type="scientific">Micropruina glycogenica</name>
    <dbReference type="NCBI Taxonomy" id="75385"/>
    <lineage>
        <taxon>Bacteria</taxon>
        <taxon>Bacillati</taxon>
        <taxon>Actinomycetota</taxon>
        <taxon>Actinomycetes</taxon>
        <taxon>Propionibacteriales</taxon>
        <taxon>Nocardioidaceae</taxon>
        <taxon>Micropruina</taxon>
    </lineage>
</organism>
<proteinExistence type="predicted"/>
<name>A0A2N9JHC6_9ACTN</name>
<dbReference type="EMBL" id="LT985188">
    <property type="protein sequence ID" value="SPD87146.1"/>
    <property type="molecule type" value="Genomic_DNA"/>
</dbReference>
<evidence type="ECO:0000259" key="2">
    <source>
        <dbReference type="Pfam" id="PF18726"/>
    </source>
</evidence>
<dbReference type="RefSeq" id="WP_105185934.1">
    <property type="nucleotide sequence ID" value="NZ_BAAAGO010000040.1"/>
</dbReference>
<keyword evidence="4" id="KW-1185">Reference proteome</keyword>
<feature type="domain" description="SAV-6107-like HEPN" evidence="2">
    <location>
        <begin position="27"/>
        <end position="123"/>
    </location>
</feature>
<feature type="region of interest" description="Disordered" evidence="1">
    <location>
        <begin position="147"/>
        <end position="218"/>
    </location>
</feature>
<feature type="region of interest" description="Disordered" evidence="1">
    <location>
        <begin position="256"/>
        <end position="304"/>
    </location>
</feature>
<dbReference type="OrthoDB" id="4773848at2"/>
<evidence type="ECO:0000256" key="1">
    <source>
        <dbReference type="SAM" id="MobiDB-lite"/>
    </source>
</evidence>
<dbReference type="KEGG" id="mgg:MPLG2_2116"/>
<dbReference type="Proteomes" id="UP000238164">
    <property type="component" value="Chromosome 1"/>
</dbReference>
<dbReference type="AlphaFoldDB" id="A0A2N9JHC6"/>
<accession>A0A2N9JHC6</accession>
<protein>
    <recommendedName>
        <fullName evidence="2">SAV-6107-like HEPN domain-containing protein</fullName>
    </recommendedName>
</protein>
<gene>
    <name evidence="3" type="ORF">MPLG2_2116</name>
</gene>
<reference evidence="3 4" key="1">
    <citation type="submission" date="2018-02" db="EMBL/GenBank/DDBJ databases">
        <authorList>
            <person name="Cohen D.B."/>
            <person name="Kent A.D."/>
        </authorList>
    </citation>
    <scope>NUCLEOTIDE SEQUENCE [LARGE SCALE GENOMIC DNA]</scope>
    <source>
        <strain evidence="3">1</strain>
    </source>
</reference>
<evidence type="ECO:0000313" key="4">
    <source>
        <dbReference type="Proteomes" id="UP000238164"/>
    </source>
</evidence>
<sequence>MTALPTPSPAPVGPADLTGAVAALTEAELAEQPAQRYLLGHVAALRVAAVVLAYRTVPRRRSAGPRDVWQVLAEVAPEYAEWAGFFGFSALKRQAVQAGAVALVGVREADDLLRDVRLFHDQVASRLRRAALVELVEISTVASAAAERGASLSRPGEPDRLAPISSPTPDHALTGTPPAPLHGHVAPEPSTVPASPTTVIPTNARISKPHPERSSSTVIPANAGISSVERVETLPLVELVETPSPRIAREITSDVDAAHAQQAPRGAESGVISRPEPAAPPSVIPADAGISTTAELAPAGRTAS</sequence>
<feature type="compositionally biased region" description="Polar residues" evidence="1">
    <location>
        <begin position="192"/>
        <end position="205"/>
    </location>
</feature>
<dbReference type="InterPro" id="IPR040891">
    <property type="entry name" value="HEPN_SAV_6107"/>
</dbReference>